<proteinExistence type="predicted"/>
<feature type="domain" description="HTH cro/C1-type" evidence="1">
    <location>
        <begin position="7"/>
        <end position="61"/>
    </location>
</feature>
<dbReference type="SMART" id="SM00530">
    <property type="entry name" value="HTH_XRE"/>
    <property type="match status" value="1"/>
</dbReference>
<dbReference type="CDD" id="cd00093">
    <property type="entry name" value="HTH_XRE"/>
    <property type="match status" value="1"/>
</dbReference>
<sequence length="191" mass="20850">MSASGILRSVRTSRGLSQRALAQAARVRQPGVAAVESGSENATVCRLEHLLNELGSQLTVIPTRRRPVWAAGEAVRRALDDNDQRSAWREVIQLNDDLRGADRATCVALAIAPPGRTGDSRFDALIAAVTDSALVDARLPRPEWLDDPAWTLDKRWDVEEVPSLQASARKDTPAAVRRHCVFLDRAVLASI</sequence>
<name>A0A6J6SPT6_9ZZZZ</name>
<evidence type="ECO:0000259" key="1">
    <source>
        <dbReference type="PROSITE" id="PS50943"/>
    </source>
</evidence>
<accession>A0A6J6SPT6</accession>
<evidence type="ECO:0000313" key="2">
    <source>
        <dbReference type="EMBL" id="CAB4736557.1"/>
    </source>
</evidence>
<organism evidence="2">
    <name type="scientific">freshwater metagenome</name>
    <dbReference type="NCBI Taxonomy" id="449393"/>
    <lineage>
        <taxon>unclassified sequences</taxon>
        <taxon>metagenomes</taxon>
        <taxon>ecological metagenomes</taxon>
    </lineage>
</organism>
<dbReference type="InterPro" id="IPR010982">
    <property type="entry name" value="Lambda_DNA-bd_dom_sf"/>
</dbReference>
<gene>
    <name evidence="2" type="ORF">UFOPK2786_00523</name>
</gene>
<dbReference type="PROSITE" id="PS50943">
    <property type="entry name" value="HTH_CROC1"/>
    <property type="match status" value="1"/>
</dbReference>
<protein>
    <submittedName>
        <fullName evidence="2">Unannotated protein</fullName>
    </submittedName>
</protein>
<dbReference type="InterPro" id="IPR001387">
    <property type="entry name" value="Cro/C1-type_HTH"/>
</dbReference>
<dbReference type="GO" id="GO:0003677">
    <property type="term" value="F:DNA binding"/>
    <property type="evidence" value="ECO:0007669"/>
    <property type="project" value="InterPro"/>
</dbReference>
<dbReference type="SUPFAM" id="SSF47413">
    <property type="entry name" value="lambda repressor-like DNA-binding domains"/>
    <property type="match status" value="1"/>
</dbReference>
<dbReference type="Gene3D" id="1.10.260.40">
    <property type="entry name" value="lambda repressor-like DNA-binding domains"/>
    <property type="match status" value="1"/>
</dbReference>
<dbReference type="AlphaFoldDB" id="A0A6J6SPT6"/>
<reference evidence="2" key="1">
    <citation type="submission" date="2020-05" db="EMBL/GenBank/DDBJ databases">
        <authorList>
            <person name="Chiriac C."/>
            <person name="Salcher M."/>
            <person name="Ghai R."/>
            <person name="Kavagutti S V."/>
        </authorList>
    </citation>
    <scope>NUCLEOTIDE SEQUENCE</scope>
</reference>
<dbReference type="EMBL" id="CAEZYW010000058">
    <property type="protein sequence ID" value="CAB4736557.1"/>
    <property type="molecule type" value="Genomic_DNA"/>
</dbReference>
<dbReference type="Pfam" id="PF01381">
    <property type="entry name" value="HTH_3"/>
    <property type="match status" value="1"/>
</dbReference>